<evidence type="ECO:0000313" key="2">
    <source>
        <dbReference type="Proteomes" id="UP000184111"/>
    </source>
</evidence>
<proteinExistence type="predicted"/>
<reference evidence="1 2" key="1">
    <citation type="submission" date="2016-11" db="EMBL/GenBank/DDBJ databases">
        <authorList>
            <person name="Jaros S."/>
            <person name="Januszkiewicz K."/>
            <person name="Wedrychowicz H."/>
        </authorList>
    </citation>
    <scope>NUCLEOTIDE SEQUENCE [LARGE SCALE GENOMIC DNA]</scope>
    <source>
        <strain evidence="1 2">CGMCC 4.2025</strain>
    </source>
</reference>
<dbReference type="Proteomes" id="UP000184111">
    <property type="component" value="Unassembled WGS sequence"/>
</dbReference>
<sequence length="41" mass="4465">MGVWNQPDDESGVSGGAGHEVFIWVSRTWGVPARRQGMAVH</sequence>
<dbReference type="AlphaFoldDB" id="A0A1M7EWX8"/>
<accession>A0A1M7EWX8</accession>
<organism evidence="1 2">
    <name type="scientific">Actinacidiphila paucisporea</name>
    <dbReference type="NCBI Taxonomy" id="310782"/>
    <lineage>
        <taxon>Bacteria</taxon>
        <taxon>Bacillati</taxon>
        <taxon>Actinomycetota</taxon>
        <taxon>Actinomycetes</taxon>
        <taxon>Kitasatosporales</taxon>
        <taxon>Streptomycetaceae</taxon>
        <taxon>Actinacidiphila</taxon>
    </lineage>
</organism>
<evidence type="ECO:0000313" key="1">
    <source>
        <dbReference type="EMBL" id="SHL96325.1"/>
    </source>
</evidence>
<keyword evidence="2" id="KW-1185">Reference proteome</keyword>
<protein>
    <submittedName>
        <fullName evidence="1">Uncharacterized protein</fullName>
    </submittedName>
</protein>
<dbReference type="EMBL" id="FRBI01000007">
    <property type="protein sequence ID" value="SHL96325.1"/>
    <property type="molecule type" value="Genomic_DNA"/>
</dbReference>
<name>A0A1M7EWX8_9ACTN</name>
<gene>
    <name evidence="1" type="ORF">SAMN05216499_107119</name>
</gene>